<dbReference type="InterPro" id="IPR047865">
    <property type="entry name" value="Ribosomal_uL10_bac_type"/>
</dbReference>
<comment type="subunit">
    <text evidence="5">Part of the ribosomal stalk of the 50S ribosomal subunit. The N-terminus interacts with L11 and the large rRNA to form the base of the stalk. The C-terminus forms an elongated spine to which L12 dimers bind in a sequential fashion forming a multimeric L10(L12)X complex.</text>
</comment>
<dbReference type="Gene3D" id="3.30.70.1730">
    <property type="match status" value="1"/>
</dbReference>
<dbReference type="InterPro" id="IPR043141">
    <property type="entry name" value="Ribosomal_uL10-like_sf"/>
</dbReference>
<gene>
    <name evidence="5" type="primary">rplJ</name>
    <name evidence="6" type="ORF">A2722_02535</name>
</gene>
<evidence type="ECO:0000313" key="6">
    <source>
        <dbReference type="EMBL" id="OGE88754.1"/>
    </source>
</evidence>
<evidence type="ECO:0000256" key="5">
    <source>
        <dbReference type="HAMAP-Rule" id="MF_00362"/>
    </source>
</evidence>
<dbReference type="GO" id="GO:0070180">
    <property type="term" value="F:large ribosomal subunit rRNA binding"/>
    <property type="evidence" value="ECO:0007669"/>
    <property type="project" value="UniProtKB-UniRule"/>
</dbReference>
<accession>A0A1F5PG71</accession>
<dbReference type="HAMAP" id="MF_00362">
    <property type="entry name" value="Ribosomal_uL10"/>
    <property type="match status" value="1"/>
</dbReference>
<organism evidence="6 7">
    <name type="scientific">Candidatus Doudnabacteria bacterium RIFCSPHIGHO2_01_FULL_50_11</name>
    <dbReference type="NCBI Taxonomy" id="1817828"/>
    <lineage>
        <taxon>Bacteria</taxon>
        <taxon>Candidatus Doudnaibacteriota</taxon>
    </lineage>
</organism>
<name>A0A1F5PG71_9BACT</name>
<keyword evidence="2 5" id="KW-0689">Ribosomal protein</keyword>
<dbReference type="InterPro" id="IPR022973">
    <property type="entry name" value="Ribosomal_uL10_bac"/>
</dbReference>
<evidence type="ECO:0000256" key="4">
    <source>
        <dbReference type="ARBA" id="ARBA00035202"/>
    </source>
</evidence>
<dbReference type="GO" id="GO:0005840">
    <property type="term" value="C:ribosome"/>
    <property type="evidence" value="ECO:0007669"/>
    <property type="project" value="UniProtKB-KW"/>
</dbReference>
<protein>
    <recommendedName>
        <fullName evidence="4 5">Large ribosomal subunit protein uL10</fullName>
    </recommendedName>
</protein>
<keyword evidence="3 5" id="KW-0687">Ribonucleoprotein</keyword>
<dbReference type="Gene3D" id="6.10.250.290">
    <property type="match status" value="1"/>
</dbReference>
<comment type="function">
    <text evidence="5">Forms part of the ribosomal stalk, playing a central role in the interaction of the ribosome with GTP-bound translation factors.</text>
</comment>
<evidence type="ECO:0000313" key="7">
    <source>
        <dbReference type="Proteomes" id="UP000178377"/>
    </source>
</evidence>
<keyword evidence="5" id="KW-0699">rRNA-binding</keyword>
<dbReference type="PANTHER" id="PTHR11560">
    <property type="entry name" value="39S RIBOSOMAL PROTEIN L10, MITOCHONDRIAL"/>
    <property type="match status" value="1"/>
</dbReference>
<dbReference type="Proteomes" id="UP000178377">
    <property type="component" value="Unassembled WGS sequence"/>
</dbReference>
<dbReference type="CDD" id="cd05797">
    <property type="entry name" value="Ribosomal_L10"/>
    <property type="match status" value="1"/>
</dbReference>
<dbReference type="SUPFAM" id="SSF160369">
    <property type="entry name" value="Ribosomal protein L10-like"/>
    <property type="match status" value="1"/>
</dbReference>
<reference evidence="6 7" key="1">
    <citation type="journal article" date="2016" name="Nat. Commun.">
        <title>Thousands of microbial genomes shed light on interconnected biogeochemical processes in an aquifer system.</title>
        <authorList>
            <person name="Anantharaman K."/>
            <person name="Brown C.T."/>
            <person name="Hug L.A."/>
            <person name="Sharon I."/>
            <person name="Castelle C.J."/>
            <person name="Probst A.J."/>
            <person name="Thomas B.C."/>
            <person name="Singh A."/>
            <person name="Wilkins M.J."/>
            <person name="Karaoz U."/>
            <person name="Brodie E.L."/>
            <person name="Williams K.H."/>
            <person name="Hubbard S.S."/>
            <person name="Banfield J.F."/>
        </authorList>
    </citation>
    <scope>NUCLEOTIDE SEQUENCE [LARGE SCALE GENOMIC DNA]</scope>
</reference>
<evidence type="ECO:0000256" key="3">
    <source>
        <dbReference type="ARBA" id="ARBA00023274"/>
    </source>
</evidence>
<comment type="caution">
    <text evidence="6">The sequence shown here is derived from an EMBL/GenBank/DDBJ whole genome shotgun (WGS) entry which is preliminary data.</text>
</comment>
<dbReference type="GO" id="GO:1990904">
    <property type="term" value="C:ribonucleoprotein complex"/>
    <property type="evidence" value="ECO:0007669"/>
    <property type="project" value="UniProtKB-KW"/>
</dbReference>
<sequence length="169" mass="18595">MPKTRAQKIDIVQTLAENFKKARGIVLSEIRGLTMSETDKLRKQLRDGGIKHQVVKISLLKLALRKAGFPTKEVKLATQVAVSYSEDETAAARELRKFGKTNEKLKFLGGFLENKFIDQAQVTALAAIPSRVDLLGQFVSVLQGPSRGLVTVLSGSHRGLVQVLSQIKK</sequence>
<dbReference type="InterPro" id="IPR001790">
    <property type="entry name" value="Ribosomal_uL10"/>
</dbReference>
<dbReference type="STRING" id="1817828.A2722_02535"/>
<dbReference type="Pfam" id="PF00466">
    <property type="entry name" value="Ribosomal_L10"/>
    <property type="match status" value="1"/>
</dbReference>
<proteinExistence type="inferred from homology"/>
<dbReference type="EMBL" id="MFEO01000030">
    <property type="protein sequence ID" value="OGE88754.1"/>
    <property type="molecule type" value="Genomic_DNA"/>
</dbReference>
<dbReference type="AlphaFoldDB" id="A0A1F5PG71"/>
<dbReference type="GO" id="GO:0006412">
    <property type="term" value="P:translation"/>
    <property type="evidence" value="ECO:0007669"/>
    <property type="project" value="UniProtKB-UniRule"/>
</dbReference>
<dbReference type="NCBIfam" id="NF000955">
    <property type="entry name" value="PRK00099.1-1"/>
    <property type="match status" value="1"/>
</dbReference>
<comment type="similarity">
    <text evidence="1 5">Belongs to the universal ribosomal protein uL10 family.</text>
</comment>
<evidence type="ECO:0000256" key="2">
    <source>
        <dbReference type="ARBA" id="ARBA00022980"/>
    </source>
</evidence>
<evidence type="ECO:0000256" key="1">
    <source>
        <dbReference type="ARBA" id="ARBA00008889"/>
    </source>
</evidence>
<keyword evidence="5" id="KW-0694">RNA-binding</keyword>